<evidence type="ECO:0000313" key="3">
    <source>
        <dbReference type="Proteomes" id="UP000507222"/>
    </source>
</evidence>
<dbReference type="EMBL" id="CAEKDK010000006">
    <property type="protein sequence ID" value="CAB4285247.1"/>
    <property type="molecule type" value="Genomic_DNA"/>
</dbReference>
<accession>A0A6J5VBU8</accession>
<dbReference type="Proteomes" id="UP000507222">
    <property type="component" value="Unassembled WGS sequence"/>
</dbReference>
<feature type="compositionally biased region" description="Basic residues" evidence="1">
    <location>
        <begin position="16"/>
        <end position="30"/>
    </location>
</feature>
<organism evidence="2 3">
    <name type="scientific">Prunus armeniaca</name>
    <name type="common">Apricot</name>
    <name type="synonym">Armeniaca vulgaris</name>
    <dbReference type="NCBI Taxonomy" id="36596"/>
    <lineage>
        <taxon>Eukaryota</taxon>
        <taxon>Viridiplantae</taxon>
        <taxon>Streptophyta</taxon>
        <taxon>Embryophyta</taxon>
        <taxon>Tracheophyta</taxon>
        <taxon>Spermatophyta</taxon>
        <taxon>Magnoliopsida</taxon>
        <taxon>eudicotyledons</taxon>
        <taxon>Gunneridae</taxon>
        <taxon>Pentapetalae</taxon>
        <taxon>rosids</taxon>
        <taxon>fabids</taxon>
        <taxon>Rosales</taxon>
        <taxon>Rosaceae</taxon>
        <taxon>Amygdaloideae</taxon>
        <taxon>Amygdaleae</taxon>
        <taxon>Prunus</taxon>
    </lineage>
</organism>
<proteinExistence type="predicted"/>
<reference evidence="2 3" key="1">
    <citation type="submission" date="2020-05" db="EMBL/GenBank/DDBJ databases">
        <authorList>
            <person name="Campoy J."/>
            <person name="Schneeberger K."/>
            <person name="Spophaly S."/>
        </authorList>
    </citation>
    <scope>NUCLEOTIDE SEQUENCE [LARGE SCALE GENOMIC DNA]</scope>
    <source>
        <strain evidence="2">PruArmRojPasFocal</strain>
    </source>
</reference>
<evidence type="ECO:0000313" key="2">
    <source>
        <dbReference type="EMBL" id="CAB4285247.1"/>
    </source>
</evidence>
<protein>
    <submittedName>
        <fullName evidence="2">Uncharacterized protein</fullName>
    </submittedName>
</protein>
<dbReference type="AlphaFoldDB" id="A0A6J5VBU8"/>
<feature type="compositionally biased region" description="Basic and acidic residues" evidence="1">
    <location>
        <begin position="54"/>
        <end position="63"/>
    </location>
</feature>
<evidence type="ECO:0000256" key="1">
    <source>
        <dbReference type="SAM" id="MobiDB-lite"/>
    </source>
</evidence>
<sequence>MQRDDPKERKSETRGKRTGGKKRRGWGRKRQPGDLGKRGIAGGGGTPKGGCPGRRREEKERQRQILKGRKFTPRTQGSKPKAGVGGGVAGKRQDCPHGTVRNMNLGGAKTLNCGSRGGRYRRQPPKCTTQGRAHWRINDQTMPRPYREGVERSVEPSLQDRVAEWISIM</sequence>
<name>A0A6J5VBU8_PRUAR</name>
<feature type="compositionally biased region" description="Basic and acidic residues" evidence="1">
    <location>
        <begin position="1"/>
        <end position="15"/>
    </location>
</feature>
<feature type="region of interest" description="Disordered" evidence="1">
    <location>
        <begin position="1"/>
        <end position="130"/>
    </location>
</feature>
<gene>
    <name evidence="2" type="ORF">CURHAP_LOCUS41016</name>
</gene>
<feature type="compositionally biased region" description="Gly residues" evidence="1">
    <location>
        <begin position="39"/>
        <end position="52"/>
    </location>
</feature>